<reference evidence="1 2" key="1">
    <citation type="submission" date="2013-09" db="EMBL/GenBank/DDBJ databases">
        <title>High correlation between genotypes and phenotypes of environmental bacteria Comamonas testosteroni strains.</title>
        <authorList>
            <person name="Liu L."/>
            <person name="Zhu W."/>
            <person name="Xia X."/>
            <person name="Xu B."/>
            <person name="Luo M."/>
            <person name="Wang G."/>
        </authorList>
    </citation>
    <scope>NUCLEOTIDE SEQUENCE [LARGE SCALE GENOMIC DNA]</scope>
    <source>
        <strain evidence="1 2">JL40</strain>
    </source>
</reference>
<comment type="caution">
    <text evidence="1">The sequence shown here is derived from an EMBL/GenBank/DDBJ whole genome shotgun (WGS) entry which is preliminary data.</text>
</comment>
<accession>A0A096F1R1</accession>
<dbReference type="AlphaFoldDB" id="A0A096F1R1"/>
<proteinExistence type="predicted"/>
<dbReference type="EMBL" id="AWOR01000099">
    <property type="protein sequence ID" value="KGH24256.1"/>
    <property type="molecule type" value="Genomic_DNA"/>
</dbReference>
<organism evidence="1 2">
    <name type="scientific">Comamonas testosteroni</name>
    <name type="common">Pseudomonas testosteroni</name>
    <dbReference type="NCBI Taxonomy" id="285"/>
    <lineage>
        <taxon>Bacteria</taxon>
        <taxon>Pseudomonadati</taxon>
        <taxon>Pseudomonadota</taxon>
        <taxon>Betaproteobacteria</taxon>
        <taxon>Burkholderiales</taxon>
        <taxon>Comamonadaceae</taxon>
        <taxon>Comamonas</taxon>
    </lineage>
</organism>
<gene>
    <name evidence="1" type="ORF">P353_26650</name>
</gene>
<sequence length="38" mass="3830">MDEKNACIAHSNAGTAQGTGTAHRACITTVTKARQSGA</sequence>
<evidence type="ECO:0000313" key="2">
    <source>
        <dbReference type="Proteomes" id="UP000029553"/>
    </source>
</evidence>
<protein>
    <submittedName>
        <fullName evidence="1">Uncharacterized protein</fullName>
    </submittedName>
</protein>
<dbReference type="Proteomes" id="UP000029553">
    <property type="component" value="Unassembled WGS sequence"/>
</dbReference>
<name>A0A096F1R1_COMTE</name>
<evidence type="ECO:0000313" key="1">
    <source>
        <dbReference type="EMBL" id="KGH24256.1"/>
    </source>
</evidence>